<dbReference type="InterPro" id="IPR013083">
    <property type="entry name" value="Znf_RING/FYVE/PHD"/>
</dbReference>
<name>A0AAQ3KBA1_9LILI</name>
<dbReference type="GO" id="GO:0008270">
    <property type="term" value="F:zinc ion binding"/>
    <property type="evidence" value="ECO:0007669"/>
    <property type="project" value="UniProtKB-KW"/>
</dbReference>
<protein>
    <submittedName>
        <fullName evidence="3">RING-H2 finger protein ATL51-like</fullName>
    </submittedName>
</protein>
<dbReference type="Proteomes" id="UP001327560">
    <property type="component" value="Chromosome 3"/>
</dbReference>
<sequence length="131" mass="14318">MGLSSLPTAGDAFFPFSLLAYALLPLARLLNAARWAAGGGEQDESSLSEDEYNRPAVVLAAGVRVKSLELLRDEGECCVCLRGFGESSEEEEEEEVSEVVTCGHFFHRDCLERWLSHLHSTCPLCRASLLA</sequence>
<dbReference type="EMBL" id="CP136892">
    <property type="protein sequence ID" value="WOL02456.1"/>
    <property type="molecule type" value="Genomic_DNA"/>
</dbReference>
<dbReference type="Gene3D" id="3.30.40.10">
    <property type="entry name" value="Zinc/RING finger domain, C3HC4 (zinc finger)"/>
    <property type="match status" value="1"/>
</dbReference>
<keyword evidence="1" id="KW-0479">Metal-binding</keyword>
<dbReference type="PANTHER" id="PTHR47258:SF3">
    <property type="entry name" value="F21J9.24-RELATED"/>
    <property type="match status" value="1"/>
</dbReference>
<evidence type="ECO:0000259" key="2">
    <source>
        <dbReference type="PROSITE" id="PS50089"/>
    </source>
</evidence>
<dbReference type="SUPFAM" id="SSF57850">
    <property type="entry name" value="RING/U-box"/>
    <property type="match status" value="1"/>
</dbReference>
<dbReference type="AlphaFoldDB" id="A0AAQ3KBA1"/>
<dbReference type="PANTHER" id="PTHR47258">
    <property type="match status" value="1"/>
</dbReference>
<reference evidence="3 4" key="1">
    <citation type="submission" date="2023-10" db="EMBL/GenBank/DDBJ databases">
        <title>Chromosome-scale genome assembly provides insights into flower coloration mechanisms of Canna indica.</title>
        <authorList>
            <person name="Li C."/>
        </authorList>
    </citation>
    <scope>NUCLEOTIDE SEQUENCE [LARGE SCALE GENOMIC DNA]</scope>
    <source>
        <tissue evidence="3">Flower</tissue>
    </source>
</reference>
<dbReference type="PROSITE" id="PS50089">
    <property type="entry name" value="ZF_RING_2"/>
    <property type="match status" value="1"/>
</dbReference>
<dbReference type="CDD" id="cd16448">
    <property type="entry name" value="RING-H2"/>
    <property type="match status" value="1"/>
</dbReference>
<organism evidence="3 4">
    <name type="scientific">Canna indica</name>
    <name type="common">Indian-shot</name>
    <dbReference type="NCBI Taxonomy" id="4628"/>
    <lineage>
        <taxon>Eukaryota</taxon>
        <taxon>Viridiplantae</taxon>
        <taxon>Streptophyta</taxon>
        <taxon>Embryophyta</taxon>
        <taxon>Tracheophyta</taxon>
        <taxon>Spermatophyta</taxon>
        <taxon>Magnoliopsida</taxon>
        <taxon>Liliopsida</taxon>
        <taxon>Zingiberales</taxon>
        <taxon>Cannaceae</taxon>
        <taxon>Canna</taxon>
    </lineage>
</organism>
<gene>
    <name evidence="3" type="ORF">Cni_G11175</name>
</gene>
<evidence type="ECO:0000313" key="3">
    <source>
        <dbReference type="EMBL" id="WOL02456.1"/>
    </source>
</evidence>
<proteinExistence type="predicted"/>
<keyword evidence="4" id="KW-1185">Reference proteome</keyword>
<dbReference type="Pfam" id="PF13639">
    <property type="entry name" value="zf-RING_2"/>
    <property type="match status" value="1"/>
</dbReference>
<dbReference type="SMART" id="SM00184">
    <property type="entry name" value="RING"/>
    <property type="match status" value="1"/>
</dbReference>
<keyword evidence="1" id="KW-0863">Zinc-finger</keyword>
<keyword evidence="1" id="KW-0862">Zinc</keyword>
<dbReference type="InterPro" id="IPR001841">
    <property type="entry name" value="Znf_RING"/>
</dbReference>
<evidence type="ECO:0000256" key="1">
    <source>
        <dbReference type="PROSITE-ProRule" id="PRU00175"/>
    </source>
</evidence>
<dbReference type="InterPro" id="IPR044249">
    <property type="entry name" value="XERICO-like"/>
</dbReference>
<feature type="domain" description="RING-type" evidence="2">
    <location>
        <begin position="77"/>
        <end position="126"/>
    </location>
</feature>
<accession>A0AAQ3KBA1</accession>
<evidence type="ECO:0000313" key="4">
    <source>
        <dbReference type="Proteomes" id="UP001327560"/>
    </source>
</evidence>